<feature type="region of interest" description="Disordered" evidence="1">
    <location>
        <begin position="37"/>
        <end position="57"/>
    </location>
</feature>
<gene>
    <name evidence="3" type="ORF">SHERM_00835</name>
</gene>
<dbReference type="PANTHER" id="PTHR43593:SF1">
    <property type="entry name" value="INOSITOL 2-DEHYDROGENASE"/>
    <property type="match status" value="1"/>
</dbReference>
<dbReference type="EMBL" id="CACSLK010000214">
    <property type="protein sequence ID" value="CAA0805927.1"/>
    <property type="molecule type" value="Genomic_DNA"/>
</dbReference>
<dbReference type="PANTHER" id="PTHR43593">
    <property type="match status" value="1"/>
</dbReference>
<evidence type="ECO:0000256" key="1">
    <source>
        <dbReference type="SAM" id="MobiDB-lite"/>
    </source>
</evidence>
<evidence type="ECO:0000313" key="4">
    <source>
        <dbReference type="Proteomes" id="UP001153555"/>
    </source>
</evidence>
<dbReference type="InterPro" id="IPR000683">
    <property type="entry name" value="Gfo/Idh/MocA-like_OxRdtase_N"/>
</dbReference>
<dbReference type="SUPFAM" id="SSF51735">
    <property type="entry name" value="NAD(P)-binding Rossmann-fold domains"/>
    <property type="match status" value="1"/>
</dbReference>
<dbReference type="AlphaFoldDB" id="A0A9N7R0Z8"/>
<dbReference type="GO" id="GO:0000166">
    <property type="term" value="F:nucleotide binding"/>
    <property type="evidence" value="ECO:0007669"/>
    <property type="project" value="InterPro"/>
</dbReference>
<dbReference type="InterPro" id="IPR050424">
    <property type="entry name" value="Gfo-Idh-MocA_inositol_DH"/>
</dbReference>
<reference evidence="3" key="1">
    <citation type="submission" date="2019-12" db="EMBL/GenBank/DDBJ databases">
        <authorList>
            <person name="Scholes J."/>
        </authorList>
    </citation>
    <scope>NUCLEOTIDE SEQUENCE</scope>
</reference>
<comment type="caution">
    <text evidence="3">The sequence shown here is derived from an EMBL/GenBank/DDBJ whole genome shotgun (WGS) entry which is preliminary data.</text>
</comment>
<feature type="domain" description="Gfo/Idh/MocA-like oxidoreductase N-terminal" evidence="2">
    <location>
        <begin position="91"/>
        <end position="150"/>
    </location>
</feature>
<keyword evidence="4" id="KW-1185">Reference proteome</keyword>
<dbReference type="InterPro" id="IPR036291">
    <property type="entry name" value="NAD(P)-bd_dom_sf"/>
</dbReference>
<evidence type="ECO:0000259" key="2">
    <source>
        <dbReference type="Pfam" id="PF01408"/>
    </source>
</evidence>
<dbReference type="Proteomes" id="UP001153555">
    <property type="component" value="Unassembled WGS sequence"/>
</dbReference>
<dbReference type="Pfam" id="PF01408">
    <property type="entry name" value="GFO_IDH_MocA"/>
    <property type="match status" value="1"/>
</dbReference>
<sequence length="182" mass="20158">MLDIVLSTLLETIPIGVHLGQRLQFLSPHLFTPRSGFYSSAGNPTTTRKPSAGPNRSVNHVRMTKYRIVGVGMMGREHLINLYHLKNEGVVVVAIADPHVPSQHQALNLANFHPTPHNVLVEKPLYTTATDCKKVIDAAAKRPDVLVQVGLEYRYMPSTAKLIDLVKDGVLGRVKMVSIREH</sequence>
<dbReference type="OrthoDB" id="446809at2759"/>
<proteinExistence type="predicted"/>
<name>A0A9N7R0Z8_STRHE</name>
<accession>A0A9N7R0Z8</accession>
<evidence type="ECO:0000313" key="3">
    <source>
        <dbReference type="EMBL" id="CAA0805927.1"/>
    </source>
</evidence>
<dbReference type="Gene3D" id="3.40.50.720">
    <property type="entry name" value="NAD(P)-binding Rossmann-like Domain"/>
    <property type="match status" value="1"/>
</dbReference>
<protein>
    <submittedName>
        <fullName evidence="3">Oxidoreductase family protein</fullName>
    </submittedName>
</protein>
<organism evidence="3 4">
    <name type="scientific">Striga hermonthica</name>
    <name type="common">Purple witchweed</name>
    <name type="synonym">Buchnera hermonthica</name>
    <dbReference type="NCBI Taxonomy" id="68872"/>
    <lineage>
        <taxon>Eukaryota</taxon>
        <taxon>Viridiplantae</taxon>
        <taxon>Streptophyta</taxon>
        <taxon>Embryophyta</taxon>
        <taxon>Tracheophyta</taxon>
        <taxon>Spermatophyta</taxon>
        <taxon>Magnoliopsida</taxon>
        <taxon>eudicotyledons</taxon>
        <taxon>Gunneridae</taxon>
        <taxon>Pentapetalae</taxon>
        <taxon>asterids</taxon>
        <taxon>lamiids</taxon>
        <taxon>Lamiales</taxon>
        <taxon>Orobanchaceae</taxon>
        <taxon>Buchnereae</taxon>
        <taxon>Striga</taxon>
    </lineage>
</organism>